<dbReference type="AlphaFoldDB" id="A0A419I1R1"/>
<name>A0A419I1R1_9PSEU</name>
<proteinExistence type="predicted"/>
<keyword evidence="2" id="KW-1185">Reference proteome</keyword>
<dbReference type="EMBL" id="QZFV01000093">
    <property type="protein sequence ID" value="RJQ83718.1"/>
    <property type="molecule type" value="Genomic_DNA"/>
</dbReference>
<comment type="caution">
    <text evidence="1">The sequence shown here is derived from an EMBL/GenBank/DDBJ whole genome shotgun (WGS) entry which is preliminary data.</text>
</comment>
<dbReference type="SUPFAM" id="SSF53335">
    <property type="entry name" value="S-adenosyl-L-methionine-dependent methyltransferases"/>
    <property type="match status" value="1"/>
</dbReference>
<dbReference type="GO" id="GO:0016274">
    <property type="term" value="F:protein-arginine N-methyltransferase activity"/>
    <property type="evidence" value="ECO:0007669"/>
    <property type="project" value="InterPro"/>
</dbReference>
<dbReference type="RefSeq" id="WP_120024749.1">
    <property type="nucleotide sequence ID" value="NZ_QZFV01000093.1"/>
</dbReference>
<dbReference type="InterPro" id="IPR029063">
    <property type="entry name" value="SAM-dependent_MTases_sf"/>
</dbReference>
<dbReference type="PANTHER" id="PTHR11006:SF53">
    <property type="entry name" value="PROTEIN ARGININE N-METHYLTRANSFERASE 3"/>
    <property type="match status" value="1"/>
</dbReference>
<dbReference type="PANTHER" id="PTHR11006">
    <property type="entry name" value="PROTEIN ARGININE N-METHYLTRANSFERASE"/>
    <property type="match status" value="1"/>
</dbReference>
<evidence type="ECO:0000313" key="1">
    <source>
        <dbReference type="EMBL" id="RJQ83718.1"/>
    </source>
</evidence>
<dbReference type="GO" id="GO:0032259">
    <property type="term" value="P:methylation"/>
    <property type="evidence" value="ECO:0007669"/>
    <property type="project" value="UniProtKB-KW"/>
</dbReference>
<gene>
    <name evidence="1" type="ORF">D5S19_19310</name>
</gene>
<dbReference type="PROSITE" id="PS51678">
    <property type="entry name" value="SAM_MT_PRMT"/>
    <property type="match status" value="1"/>
</dbReference>
<keyword evidence="1" id="KW-0489">Methyltransferase</keyword>
<protein>
    <submittedName>
        <fullName evidence="1">SAM-dependent methyltransferase</fullName>
    </submittedName>
</protein>
<dbReference type="Proteomes" id="UP000285112">
    <property type="component" value="Unassembled WGS sequence"/>
</dbReference>
<reference evidence="1 2" key="1">
    <citation type="submission" date="2018-09" db="EMBL/GenBank/DDBJ databases">
        <title>YIM PH 21725 draft genome.</title>
        <authorList>
            <person name="Miao C."/>
        </authorList>
    </citation>
    <scope>NUCLEOTIDE SEQUENCE [LARGE SCALE GENOMIC DNA]</scope>
    <source>
        <strain evidence="2">YIM PH21725</strain>
    </source>
</reference>
<keyword evidence="1" id="KW-0808">Transferase</keyword>
<dbReference type="InterPro" id="IPR025799">
    <property type="entry name" value="Arg_MeTrfase"/>
</dbReference>
<dbReference type="Pfam" id="PF06325">
    <property type="entry name" value="PrmA"/>
    <property type="match status" value="1"/>
</dbReference>
<dbReference type="CDD" id="cd02440">
    <property type="entry name" value="AdoMet_MTases"/>
    <property type="match status" value="1"/>
</dbReference>
<evidence type="ECO:0000313" key="2">
    <source>
        <dbReference type="Proteomes" id="UP000285112"/>
    </source>
</evidence>
<accession>A0A419I1R1</accession>
<dbReference type="GO" id="GO:0042054">
    <property type="term" value="F:histone methyltransferase activity"/>
    <property type="evidence" value="ECO:0007669"/>
    <property type="project" value="TreeGrafter"/>
</dbReference>
<dbReference type="Gene3D" id="3.40.50.150">
    <property type="entry name" value="Vaccinia Virus protein VP39"/>
    <property type="match status" value="1"/>
</dbReference>
<dbReference type="OrthoDB" id="5383291at2"/>
<sequence length="369" mass="40989">MQDNEVRTIMAGTGEVDVAVYRDWEKAGFFMLPSVGEYPVYDGMLYEYMIDDKIRTETYRTAVRRLAPGRTVLDIGTGADAIWAIESAQAGARHVYAMEVIPESAQQARAAVEKAGLTDRITILEGLSTELSLPERVDLCVSEIIGTISSSEGVAPVLRDARERFLKRDGWFIPHRSASTVAAVDLNRLPTPCRPALVEGCEGWLQNIFTSVGRPFDVRMCIFGITESTLLTEQAEVEVLEFNGELAESGTDHFELEVTTAGRLHGFALGVRLWVDETDGAIDSIQELTNWSPLYAPISREGIEVRPGDRIPLTFTRTTSDDGVHPDYRLAGELQRTDGTTVTLEWDSPHHTAGFRGDDFYRELFPIPE</sequence>
<organism evidence="1 2">
    <name type="scientific">Amycolatopsis panacis</name>
    <dbReference type="NCBI Taxonomy" id="2340917"/>
    <lineage>
        <taxon>Bacteria</taxon>
        <taxon>Bacillati</taxon>
        <taxon>Actinomycetota</taxon>
        <taxon>Actinomycetes</taxon>
        <taxon>Pseudonocardiales</taxon>
        <taxon>Pseudonocardiaceae</taxon>
        <taxon>Amycolatopsis</taxon>
    </lineage>
</organism>